<evidence type="ECO:0000256" key="1">
    <source>
        <dbReference type="SAM" id="MobiDB-lite"/>
    </source>
</evidence>
<evidence type="ECO:0000259" key="2">
    <source>
        <dbReference type="SMART" id="SM00460"/>
    </source>
</evidence>
<dbReference type="SMART" id="SM00460">
    <property type="entry name" value="TGc"/>
    <property type="match status" value="1"/>
</dbReference>
<gene>
    <name evidence="3" type="primary">CYK3</name>
    <name evidence="3" type="ORF">HETSPECPRED_005215</name>
</gene>
<feature type="compositionally biased region" description="Polar residues" evidence="1">
    <location>
        <begin position="53"/>
        <end position="65"/>
    </location>
</feature>
<reference evidence="3" key="1">
    <citation type="submission" date="2021-03" db="EMBL/GenBank/DDBJ databases">
        <authorList>
            <person name="Tagirdzhanova G."/>
        </authorList>
    </citation>
    <scope>NUCLEOTIDE SEQUENCE</scope>
</reference>
<evidence type="ECO:0000313" key="4">
    <source>
        <dbReference type="Proteomes" id="UP000664521"/>
    </source>
</evidence>
<dbReference type="Pfam" id="PF01841">
    <property type="entry name" value="Transglut_core"/>
    <property type="match status" value="1"/>
</dbReference>
<protein>
    <submittedName>
        <fullName evidence="3">Cytokinesis protein 3</fullName>
    </submittedName>
</protein>
<dbReference type="InterPro" id="IPR052557">
    <property type="entry name" value="CAP/Cytokinesis_protein"/>
</dbReference>
<dbReference type="PANTHER" id="PTHR46333:SF2">
    <property type="entry name" value="CYTOKINESIS PROTEIN 3"/>
    <property type="match status" value="1"/>
</dbReference>
<feature type="compositionally biased region" description="Pro residues" evidence="1">
    <location>
        <begin position="363"/>
        <end position="372"/>
    </location>
</feature>
<dbReference type="Pfam" id="PF24584">
    <property type="entry name" value="Ig_CYK3_C"/>
    <property type="match status" value="2"/>
</dbReference>
<feature type="compositionally biased region" description="Basic and acidic residues" evidence="1">
    <location>
        <begin position="313"/>
        <end position="323"/>
    </location>
</feature>
<feature type="compositionally biased region" description="Polar residues" evidence="1">
    <location>
        <begin position="137"/>
        <end position="161"/>
    </location>
</feature>
<dbReference type="Gene3D" id="3.10.620.30">
    <property type="match status" value="1"/>
</dbReference>
<accession>A0A8H3FE98</accession>
<feature type="compositionally biased region" description="Low complexity" evidence="1">
    <location>
        <begin position="416"/>
        <end position="428"/>
    </location>
</feature>
<comment type="caution">
    <text evidence="3">The sequence shown here is derived from an EMBL/GenBank/DDBJ whole genome shotgun (WGS) entry which is preliminary data.</text>
</comment>
<dbReference type="AlphaFoldDB" id="A0A8H3FE98"/>
<feature type="compositionally biased region" description="Polar residues" evidence="1">
    <location>
        <begin position="34"/>
        <end position="43"/>
    </location>
</feature>
<dbReference type="FunFam" id="3.10.620.30:FF:000005">
    <property type="entry name" value="SH3 domain protein (Cyk3), putative"/>
    <property type="match status" value="1"/>
</dbReference>
<dbReference type="InterPro" id="IPR056409">
    <property type="entry name" value="Ig_CYK3_C"/>
</dbReference>
<dbReference type="GO" id="GO:0140278">
    <property type="term" value="P:mitotic division septum assembly"/>
    <property type="evidence" value="ECO:0007669"/>
    <property type="project" value="TreeGrafter"/>
</dbReference>
<feature type="compositionally biased region" description="Low complexity" evidence="1">
    <location>
        <begin position="562"/>
        <end position="574"/>
    </location>
</feature>
<dbReference type="InterPro" id="IPR038765">
    <property type="entry name" value="Papain-like_cys_pep_sf"/>
</dbReference>
<dbReference type="PANTHER" id="PTHR46333">
    <property type="entry name" value="CYTOKINESIS PROTEIN 3"/>
    <property type="match status" value="1"/>
</dbReference>
<keyword evidence="4" id="KW-1185">Reference proteome</keyword>
<dbReference type="GO" id="GO:0110085">
    <property type="term" value="C:mitotic actomyosin contractile ring"/>
    <property type="evidence" value="ECO:0007669"/>
    <property type="project" value="TreeGrafter"/>
</dbReference>
<organism evidence="3 4">
    <name type="scientific">Heterodermia speciosa</name>
    <dbReference type="NCBI Taxonomy" id="116794"/>
    <lineage>
        <taxon>Eukaryota</taxon>
        <taxon>Fungi</taxon>
        <taxon>Dikarya</taxon>
        <taxon>Ascomycota</taxon>
        <taxon>Pezizomycotina</taxon>
        <taxon>Lecanoromycetes</taxon>
        <taxon>OSLEUM clade</taxon>
        <taxon>Lecanoromycetidae</taxon>
        <taxon>Caliciales</taxon>
        <taxon>Physciaceae</taxon>
        <taxon>Heterodermia</taxon>
    </lineage>
</organism>
<feature type="compositionally biased region" description="Basic and acidic residues" evidence="1">
    <location>
        <begin position="333"/>
        <end position="353"/>
    </location>
</feature>
<feature type="compositionally biased region" description="Pro residues" evidence="1">
    <location>
        <begin position="183"/>
        <end position="192"/>
    </location>
</feature>
<feature type="region of interest" description="Disordered" evidence="1">
    <location>
        <begin position="15"/>
        <end position="529"/>
    </location>
</feature>
<feature type="compositionally biased region" description="Basic and acidic residues" evidence="1">
    <location>
        <begin position="391"/>
        <end position="413"/>
    </location>
</feature>
<feature type="compositionally biased region" description="Low complexity" evidence="1">
    <location>
        <begin position="373"/>
        <end position="385"/>
    </location>
</feature>
<feature type="compositionally biased region" description="Low complexity" evidence="1">
    <location>
        <begin position="118"/>
        <end position="136"/>
    </location>
</feature>
<dbReference type="OrthoDB" id="6129702at2759"/>
<feature type="region of interest" description="Disordered" evidence="1">
    <location>
        <begin position="562"/>
        <end position="585"/>
    </location>
</feature>
<feature type="compositionally biased region" description="Polar residues" evidence="1">
    <location>
        <begin position="429"/>
        <end position="449"/>
    </location>
</feature>
<feature type="domain" description="Transglutaminase-like" evidence="2">
    <location>
        <begin position="738"/>
        <end position="806"/>
    </location>
</feature>
<feature type="compositionally biased region" description="Low complexity" evidence="1">
    <location>
        <begin position="450"/>
        <end position="465"/>
    </location>
</feature>
<evidence type="ECO:0000313" key="3">
    <source>
        <dbReference type="EMBL" id="CAF9923011.1"/>
    </source>
</evidence>
<feature type="compositionally biased region" description="Polar residues" evidence="1">
    <location>
        <begin position="500"/>
        <end position="529"/>
    </location>
</feature>
<dbReference type="EMBL" id="CAJPDS010000032">
    <property type="protein sequence ID" value="CAF9923011.1"/>
    <property type="molecule type" value="Genomic_DNA"/>
</dbReference>
<dbReference type="Proteomes" id="UP000664521">
    <property type="component" value="Unassembled WGS sequence"/>
</dbReference>
<dbReference type="InterPro" id="IPR002931">
    <property type="entry name" value="Transglutaminase-like"/>
</dbReference>
<dbReference type="SUPFAM" id="SSF54001">
    <property type="entry name" value="Cysteine proteinases"/>
    <property type="match status" value="1"/>
</dbReference>
<proteinExistence type="predicted"/>
<sequence length="1173" mass="128569">MGLFPSNFVQLLDDTFRPITRQTTPVPSPDAQGSIPNPSPQKTKTFRKPFQAYASTPGRNNSGAASPSPSPQKTKSTFRKPFQAYAQPTPQREAVTKPQVDKSKRASPNPERPLSFLQQPSRGSSPSRQVPSRQPSYLEQNHSRAPSPQVSYYASRLSSPNVPMAGEPVAARESNAREDFGSSPPPPVPPPHRVAYNAQLARTPSPAPSMNDRYPTLSRGPSPAPHSPVVPSLTPSPLRDAIEDVMSSLHDMQLRRNETSPSPEQEPIDPWSPEAFDEFRTNPQRRNHERPRSSMGIGSSVREQELYQPPDSYDDRYTDHQRDFSGPGQLEDYVERMEDSLRDAHPHSPRPPDELFLPDDDTGPPPAPPPKNSPFQPRPTSSMSMMPPPFRRNDSDRKLKNRKSAYELGREMLGRTFTNKSSTTNSSSGYQSVATNGTSSTQRTSQSLMSGYSAGGISATSAGSLARKKGWGGSIRSRPMSEIDIRQDALAGLSAKGPSTRPQTPTSNNRISHFQPRPGSTSQASWNDNSADSGGLLGGLIAPKAKKSGFFKKLVESAKTGAASARSSIAAGQAEKPRSPIKSMVPNGITAIAGGSAARDMGLGGCTDWVQVRRDVNRSNSLSHNEKVERAERCQMMNYPVVAPIEALFETAEGDEGANGQPVYDIMDFSTVNLQLVDKSARFVNSLPPMTNPTSLAQGYVCRPYRSDVQRLRAIFTWVSERVAWEEDFEGEVDSRRVIQMRRGCAEEVAVLVMEMCQAMGLHAETVRGYLKTPGEPLELDSNPIPNHWWNAVIVDSEWRIMDCSLASPTNPKRGQYSSAGPQVGESGWFLARPMEICYTHIPSHIEQQHICPPISSEVLMALPCACPPYFKNSMRLIDYDTSLARIEDLELVHVQFMVPCDIECIAEVVTRSYARDADGDLFESGDTTTTHALAQAEWVDGQKRYVVKAHLPPDEGQGVLKVYAGKRGLMHSIKDNPHPLAFAIPITHTGNNPPYGFLLRHPTPHAQRHDLYVAQPQCSRLAVNNTFVFAVRQHPSSLPSSTPSATSTSPFPFTRPSSAMSMVSSSAASTSDYFGPVASNVSFNPSTTISASTPMSQQDGKQDKPAKLAIQAPSGKILRLTRKSDNTTSLSEGGDGGVWETIIKIGERGTWRGLVLADRSARWCVWGEWECF</sequence>
<name>A0A8H3FE98_9LECA</name>
<feature type="compositionally biased region" description="Low complexity" evidence="1">
    <location>
        <begin position="229"/>
        <end position="238"/>
    </location>
</feature>